<dbReference type="GO" id="GO:0030026">
    <property type="term" value="P:intracellular manganese ion homeostasis"/>
    <property type="evidence" value="ECO:0007669"/>
    <property type="project" value="TreeGrafter"/>
</dbReference>
<evidence type="ECO:0000256" key="2">
    <source>
        <dbReference type="PROSITE-ProRule" id="PRU01193"/>
    </source>
</evidence>
<feature type="domain" description="CNNM transmembrane" evidence="4">
    <location>
        <begin position="6"/>
        <end position="189"/>
    </location>
</feature>
<keyword evidence="2 3" id="KW-0472">Membrane</keyword>
<keyword evidence="1" id="KW-0677">Repeat</keyword>
<dbReference type="PROSITE" id="PS51846">
    <property type="entry name" value="CNNM"/>
    <property type="match status" value="1"/>
</dbReference>
<protein>
    <submittedName>
        <fullName evidence="5">DUF21-domain-containing protein, protein</fullName>
    </submittedName>
</protein>
<evidence type="ECO:0000313" key="6">
    <source>
        <dbReference type="Proteomes" id="UP001303373"/>
    </source>
</evidence>
<dbReference type="EMBL" id="CP138588">
    <property type="protein sequence ID" value="WPH02719.1"/>
    <property type="molecule type" value="Genomic_DNA"/>
</dbReference>
<feature type="transmembrane region" description="Helical" evidence="3">
    <location>
        <begin position="97"/>
        <end position="115"/>
    </location>
</feature>
<accession>A0AAQ3M6T6</accession>
<name>A0AAQ3M6T6_9PEZI</name>
<sequence length="334" mass="36810">MEHKELDGWRIILSIIAIGLVCLGGLFAGLTIALFGQDDLRLHVIASNGTARERADAQRVVSLFAKGKHWILVTLLLSNVVTNAALTIILDQILAQGWSALLSSTALIVIFGEVLPQSVGVRFGLSVGAFFSRVVLFLMYVTSPVTYPTAKFLDYVIGSRKEMTIGREGFHTLLSSEVLLPHDDLDLSDFELDVLRAVLQLHEKPICHIMKDRRVDSNADDDTLLSESDSDLLNAHDEAENLLTSATHVETSASWSSVTSQKISNAQSSQFPEVLSTDSCLSVLRRFEDERCETILVKDSTALTAPFVGEVSRNDILKDLLRRKPGQMQISDPY</sequence>
<reference evidence="5 6" key="1">
    <citation type="submission" date="2023-11" db="EMBL/GenBank/DDBJ databases">
        <title>An acidophilic fungus is an integral part of prey digestion in a carnivorous sundew plant.</title>
        <authorList>
            <person name="Tsai I.J."/>
        </authorList>
    </citation>
    <scope>NUCLEOTIDE SEQUENCE [LARGE SCALE GENOMIC DNA]</scope>
    <source>
        <strain evidence="5">169a</strain>
    </source>
</reference>
<evidence type="ECO:0000256" key="3">
    <source>
        <dbReference type="SAM" id="Phobius"/>
    </source>
</evidence>
<feature type="transmembrane region" description="Helical" evidence="3">
    <location>
        <begin position="121"/>
        <end position="141"/>
    </location>
</feature>
<dbReference type="Proteomes" id="UP001303373">
    <property type="component" value="Chromosome 9"/>
</dbReference>
<organism evidence="5 6">
    <name type="scientific">Acrodontium crateriforme</name>
    <dbReference type="NCBI Taxonomy" id="150365"/>
    <lineage>
        <taxon>Eukaryota</taxon>
        <taxon>Fungi</taxon>
        <taxon>Dikarya</taxon>
        <taxon>Ascomycota</taxon>
        <taxon>Pezizomycotina</taxon>
        <taxon>Dothideomycetes</taxon>
        <taxon>Dothideomycetidae</taxon>
        <taxon>Mycosphaerellales</taxon>
        <taxon>Teratosphaeriaceae</taxon>
        <taxon>Acrodontium</taxon>
    </lineage>
</organism>
<dbReference type="PANTHER" id="PTHR12064:SF97">
    <property type="entry name" value="METAL TRANSPORTER CNNM-5"/>
    <property type="match status" value="1"/>
</dbReference>
<evidence type="ECO:0000259" key="4">
    <source>
        <dbReference type="PROSITE" id="PS51846"/>
    </source>
</evidence>
<keyword evidence="2 3" id="KW-1133">Transmembrane helix</keyword>
<dbReference type="GO" id="GO:0010960">
    <property type="term" value="P:magnesium ion homeostasis"/>
    <property type="evidence" value="ECO:0007669"/>
    <property type="project" value="InterPro"/>
</dbReference>
<dbReference type="Pfam" id="PF01595">
    <property type="entry name" value="CNNM"/>
    <property type="match status" value="1"/>
</dbReference>
<dbReference type="GO" id="GO:0005737">
    <property type="term" value="C:cytoplasm"/>
    <property type="evidence" value="ECO:0007669"/>
    <property type="project" value="TreeGrafter"/>
</dbReference>
<dbReference type="InterPro" id="IPR045095">
    <property type="entry name" value="ACDP"/>
</dbReference>
<dbReference type="InterPro" id="IPR002550">
    <property type="entry name" value="CNNM"/>
</dbReference>
<keyword evidence="2 3" id="KW-0812">Transmembrane</keyword>
<evidence type="ECO:0000313" key="5">
    <source>
        <dbReference type="EMBL" id="WPH02719.1"/>
    </source>
</evidence>
<dbReference type="GO" id="GO:0016020">
    <property type="term" value="C:membrane"/>
    <property type="evidence" value="ECO:0007669"/>
    <property type="project" value="UniProtKB-UniRule"/>
</dbReference>
<proteinExistence type="predicted"/>
<feature type="transmembrane region" description="Helical" evidence="3">
    <location>
        <begin position="70"/>
        <end position="90"/>
    </location>
</feature>
<feature type="transmembrane region" description="Helical" evidence="3">
    <location>
        <begin position="12"/>
        <end position="35"/>
    </location>
</feature>
<dbReference type="PANTHER" id="PTHR12064">
    <property type="entry name" value="METAL TRANSPORTER CNNM"/>
    <property type="match status" value="1"/>
</dbReference>
<keyword evidence="6" id="KW-1185">Reference proteome</keyword>
<dbReference type="AlphaFoldDB" id="A0AAQ3M6T6"/>
<evidence type="ECO:0000256" key="1">
    <source>
        <dbReference type="ARBA" id="ARBA00022737"/>
    </source>
</evidence>
<gene>
    <name evidence="5" type="ORF">R9X50_00558700</name>
</gene>